<dbReference type="Proteomes" id="UP001154420">
    <property type="component" value="Unassembled WGS sequence"/>
</dbReference>
<evidence type="ECO:0000313" key="2">
    <source>
        <dbReference type="EMBL" id="NBJ91039.1"/>
    </source>
</evidence>
<evidence type="ECO:0000256" key="1">
    <source>
        <dbReference type="SAM" id="MobiDB-lite"/>
    </source>
</evidence>
<dbReference type="AlphaFoldDB" id="A0A9X5BBZ7"/>
<evidence type="ECO:0008006" key="4">
    <source>
        <dbReference type="Google" id="ProtNLM"/>
    </source>
</evidence>
<protein>
    <recommendedName>
        <fullName evidence="4">Lipoprotein</fullName>
    </recommendedName>
</protein>
<proteinExistence type="predicted"/>
<feature type="compositionally biased region" description="Acidic residues" evidence="1">
    <location>
        <begin position="43"/>
        <end position="63"/>
    </location>
</feature>
<organism evidence="2 3">
    <name type="scientific">Parablautia muri</name>
    <dbReference type="NCBI Taxonomy" id="2320879"/>
    <lineage>
        <taxon>Bacteria</taxon>
        <taxon>Bacillati</taxon>
        <taxon>Bacillota</taxon>
        <taxon>Clostridia</taxon>
        <taxon>Lachnospirales</taxon>
        <taxon>Lachnospiraceae</taxon>
        <taxon>Parablautia</taxon>
    </lineage>
</organism>
<dbReference type="EMBL" id="QZDT01000001">
    <property type="protein sequence ID" value="NBJ91039.1"/>
    <property type="molecule type" value="Genomic_DNA"/>
</dbReference>
<name>A0A9X5BBZ7_9FIRM</name>
<reference evidence="2" key="1">
    <citation type="submission" date="2018-09" db="EMBL/GenBank/DDBJ databases">
        <title>Murine metabolic-syndrome-specific gut microbial biobank.</title>
        <authorList>
            <person name="Liu C."/>
        </authorList>
    </citation>
    <scope>NUCLEOTIDE SEQUENCE</scope>
    <source>
        <strain evidence="2">D42-62</strain>
    </source>
</reference>
<dbReference type="PROSITE" id="PS51257">
    <property type="entry name" value="PROKAR_LIPOPROTEIN"/>
    <property type="match status" value="1"/>
</dbReference>
<keyword evidence="3" id="KW-1185">Reference proteome</keyword>
<feature type="region of interest" description="Disordered" evidence="1">
    <location>
        <begin position="40"/>
        <end position="112"/>
    </location>
</feature>
<comment type="caution">
    <text evidence="2">The sequence shown here is derived from an EMBL/GenBank/DDBJ whole genome shotgun (WGS) entry which is preliminary data.</text>
</comment>
<dbReference type="OrthoDB" id="9813191at2"/>
<sequence length="217" mass="23500">MKRKIITVYGKKFTILVCTILALTITGCSEKSEESGIIVEGLENQDENGQEDNLDNFESDEKESENGEGGASEEGNKKNEEKNEGEANTEEKEENTSEKSDNHKQGTEILEGSVKSIGESSIVISKTFTEEGEGDVLIAWAPAEGSDEEVLITVNVSDTTKYEIRTVANGGVNGDSDVTVTDGSMSDLSESKSVTLTGQYISENEFQADLVSIYNFV</sequence>
<feature type="compositionally biased region" description="Basic and acidic residues" evidence="1">
    <location>
        <begin position="74"/>
        <end position="85"/>
    </location>
</feature>
<feature type="compositionally biased region" description="Basic and acidic residues" evidence="1">
    <location>
        <begin position="94"/>
        <end position="106"/>
    </location>
</feature>
<accession>A0A9X5BBZ7</accession>
<dbReference type="RefSeq" id="WP_160558143.1">
    <property type="nucleotide sequence ID" value="NZ_QZDT01000001.1"/>
</dbReference>
<evidence type="ECO:0000313" key="3">
    <source>
        <dbReference type="Proteomes" id="UP001154420"/>
    </source>
</evidence>
<gene>
    <name evidence="2" type="ORF">D5281_00155</name>
</gene>